<reference evidence="2 3" key="1">
    <citation type="submission" date="2017-05" db="EMBL/GenBank/DDBJ databases">
        <title>Genome sequence for an aflatoxigenic pathogen of Argentinian peanut, Aspergillus arachidicola.</title>
        <authorList>
            <person name="Moore G."/>
            <person name="Beltz S.B."/>
            <person name="Mack B.M."/>
        </authorList>
    </citation>
    <scope>NUCLEOTIDE SEQUENCE [LARGE SCALE GENOMIC DNA]</scope>
    <source>
        <strain evidence="2 3">CBS 117610</strain>
    </source>
</reference>
<gene>
    <name evidence="2" type="ORF">AARAC_007640</name>
</gene>
<comment type="caution">
    <text evidence="2">The sequence shown here is derived from an EMBL/GenBank/DDBJ whole genome shotgun (WGS) entry which is preliminary data.</text>
</comment>
<name>A0A2G7FJ66_9EURO</name>
<dbReference type="PANTHER" id="PTHR37535:SF2">
    <property type="entry name" value="FINGER DOMAIN PROTEIN, PUTATIVE (AFU_ORTHOLOGUE AFUA_6G09300)-RELATED"/>
    <property type="match status" value="1"/>
</dbReference>
<feature type="compositionally biased region" description="Acidic residues" evidence="1">
    <location>
        <begin position="75"/>
        <end position="98"/>
    </location>
</feature>
<keyword evidence="3" id="KW-1185">Reference proteome</keyword>
<proteinExistence type="predicted"/>
<dbReference type="EMBL" id="NEXV01000605">
    <property type="protein sequence ID" value="PIG80606.1"/>
    <property type="molecule type" value="Genomic_DNA"/>
</dbReference>
<evidence type="ECO:0000313" key="3">
    <source>
        <dbReference type="Proteomes" id="UP000231358"/>
    </source>
</evidence>
<feature type="region of interest" description="Disordered" evidence="1">
    <location>
        <begin position="1"/>
        <end position="103"/>
    </location>
</feature>
<dbReference type="PANTHER" id="PTHR37535">
    <property type="entry name" value="FLUG DOMAIN PROTEIN"/>
    <property type="match status" value="1"/>
</dbReference>
<organism evidence="2 3">
    <name type="scientific">Aspergillus arachidicola</name>
    <dbReference type="NCBI Taxonomy" id="656916"/>
    <lineage>
        <taxon>Eukaryota</taxon>
        <taxon>Fungi</taxon>
        <taxon>Dikarya</taxon>
        <taxon>Ascomycota</taxon>
        <taxon>Pezizomycotina</taxon>
        <taxon>Eurotiomycetes</taxon>
        <taxon>Eurotiomycetidae</taxon>
        <taxon>Eurotiales</taxon>
        <taxon>Aspergillaceae</taxon>
        <taxon>Aspergillus</taxon>
        <taxon>Aspergillus subgen. Circumdati</taxon>
    </lineage>
</organism>
<dbReference type="InterPro" id="IPR021842">
    <property type="entry name" value="DUF3435"/>
</dbReference>
<sequence>MARCPRTYAGLAMDSDYSSSGDDVNVDAHHSRRPEQQCSQKKIRKPAALSGAPTRNNDSNTSFSDDDCSGSGFDSDSDTDPDIDSDGELSSDSDDDGYADGTRRNITRMDERWERYCRKRNKRYMELPGSLWANPASALREARKKELTLFLRWCLRLQRGKNGRKLKGIKKFKSLDTDWKSFLRHYEKVTGEPMDDALGRRMRKSIRRIAREHDLDTDEKEKTPMFIEYVVPLQETTLRTMEKRFDLGLQRMQQCLYPLMAFFTVNRINAMRRLQYQHLQCSIQRDPHGGPPRILLEIKYKFAKKYMGVTQANTFPLPKIIYDPSLMLSPPERVVYHLK</sequence>
<dbReference type="Pfam" id="PF11917">
    <property type="entry name" value="DUF3435"/>
    <property type="match status" value="1"/>
</dbReference>
<dbReference type="Proteomes" id="UP000231358">
    <property type="component" value="Unassembled WGS sequence"/>
</dbReference>
<evidence type="ECO:0008006" key="4">
    <source>
        <dbReference type="Google" id="ProtNLM"/>
    </source>
</evidence>
<feature type="compositionally biased region" description="Basic and acidic residues" evidence="1">
    <location>
        <begin position="26"/>
        <end position="35"/>
    </location>
</feature>
<evidence type="ECO:0000256" key="1">
    <source>
        <dbReference type="SAM" id="MobiDB-lite"/>
    </source>
</evidence>
<evidence type="ECO:0000313" key="2">
    <source>
        <dbReference type="EMBL" id="PIG80606.1"/>
    </source>
</evidence>
<protein>
    <recommendedName>
        <fullName evidence="4">C2H2 finger domain protein</fullName>
    </recommendedName>
</protein>
<accession>A0A2G7FJ66</accession>
<feature type="compositionally biased region" description="Low complexity" evidence="1">
    <location>
        <begin position="56"/>
        <end position="74"/>
    </location>
</feature>
<dbReference type="AlphaFoldDB" id="A0A2G7FJ66"/>